<evidence type="ECO:0000313" key="4">
    <source>
        <dbReference type="Proteomes" id="UP000634136"/>
    </source>
</evidence>
<reference evidence="3" key="1">
    <citation type="submission" date="2020-09" db="EMBL/GenBank/DDBJ databases">
        <title>Genome-Enabled Discovery of Anthraquinone Biosynthesis in Senna tora.</title>
        <authorList>
            <person name="Kang S.-H."/>
            <person name="Pandey R.P."/>
            <person name="Lee C.-M."/>
            <person name="Sim J.-S."/>
            <person name="Jeong J.-T."/>
            <person name="Choi B.-S."/>
            <person name="Jung M."/>
            <person name="Ginzburg D."/>
            <person name="Zhao K."/>
            <person name="Won S.Y."/>
            <person name="Oh T.-J."/>
            <person name="Yu Y."/>
            <person name="Kim N.-H."/>
            <person name="Lee O.R."/>
            <person name="Lee T.-H."/>
            <person name="Bashyal P."/>
            <person name="Kim T.-S."/>
            <person name="Lee W.-H."/>
            <person name="Kawkins C."/>
            <person name="Kim C.-K."/>
            <person name="Kim J.S."/>
            <person name="Ahn B.O."/>
            <person name="Rhee S.Y."/>
            <person name="Sohng J.K."/>
        </authorList>
    </citation>
    <scope>NUCLEOTIDE SEQUENCE</scope>
    <source>
        <tissue evidence="3">Leaf</tissue>
    </source>
</reference>
<dbReference type="PANTHER" id="PTHR33305:SF11">
    <property type="entry name" value="PROTEIN ETHYLENE INSENSITIVE 3"/>
    <property type="match status" value="1"/>
</dbReference>
<dbReference type="InterPro" id="IPR047091">
    <property type="entry name" value="EIN3-like_DNA-bd"/>
</dbReference>
<dbReference type="Pfam" id="PF04873">
    <property type="entry name" value="EIN3_DNA-bd"/>
    <property type="match status" value="1"/>
</dbReference>
<accession>A0A834T4B7</accession>
<feature type="region of interest" description="Disordered" evidence="1">
    <location>
        <begin position="57"/>
        <end position="89"/>
    </location>
</feature>
<dbReference type="InterPro" id="IPR006957">
    <property type="entry name" value="EIN3"/>
</dbReference>
<protein>
    <submittedName>
        <fullName evidence="3">Protein ETHYLENE INSENSITIVE 3</fullName>
    </submittedName>
</protein>
<dbReference type="Proteomes" id="UP000634136">
    <property type="component" value="Unassembled WGS sequence"/>
</dbReference>
<dbReference type="GO" id="GO:0005634">
    <property type="term" value="C:nucleus"/>
    <property type="evidence" value="ECO:0007669"/>
    <property type="project" value="InterPro"/>
</dbReference>
<name>A0A834T4B7_9FABA</name>
<sequence>MTMFEEMGFRGDLDEVESCVVQHKIHSQDDSSDEEEIDVDELERRMWRDKMRLKRLKEQTKSKEGIDSLKDLKQRQSQEKAMRKKMSRGHHGILKHLLNGKVMGGNYFHKPSSVMIPDQAPTSNSLGRSADNTIRVNFNPTSFELVPTYRASSRDNFPSQLIFFPGSRMNFSSI</sequence>
<proteinExistence type="predicted"/>
<gene>
    <name evidence="3" type="ORF">G2W53_029453</name>
</gene>
<dbReference type="GO" id="GO:0003677">
    <property type="term" value="F:DNA binding"/>
    <property type="evidence" value="ECO:0007669"/>
    <property type="project" value="TreeGrafter"/>
</dbReference>
<keyword evidence="4" id="KW-1185">Reference proteome</keyword>
<dbReference type="EMBL" id="JAAIUW010000009">
    <property type="protein sequence ID" value="KAF7815484.1"/>
    <property type="molecule type" value="Genomic_DNA"/>
</dbReference>
<dbReference type="PANTHER" id="PTHR33305">
    <property type="entry name" value="ETHYLENE INSENSITIVE 3-LIKE 2 PROTEIN"/>
    <property type="match status" value="1"/>
</dbReference>
<feature type="compositionally biased region" description="Basic and acidic residues" evidence="1">
    <location>
        <begin position="57"/>
        <end position="81"/>
    </location>
</feature>
<dbReference type="AlphaFoldDB" id="A0A834T4B7"/>
<dbReference type="GO" id="GO:0003700">
    <property type="term" value="F:DNA-binding transcription factor activity"/>
    <property type="evidence" value="ECO:0007669"/>
    <property type="project" value="InterPro"/>
</dbReference>
<organism evidence="3 4">
    <name type="scientific">Senna tora</name>
    <dbReference type="NCBI Taxonomy" id="362788"/>
    <lineage>
        <taxon>Eukaryota</taxon>
        <taxon>Viridiplantae</taxon>
        <taxon>Streptophyta</taxon>
        <taxon>Embryophyta</taxon>
        <taxon>Tracheophyta</taxon>
        <taxon>Spermatophyta</taxon>
        <taxon>Magnoliopsida</taxon>
        <taxon>eudicotyledons</taxon>
        <taxon>Gunneridae</taxon>
        <taxon>Pentapetalae</taxon>
        <taxon>rosids</taxon>
        <taxon>fabids</taxon>
        <taxon>Fabales</taxon>
        <taxon>Fabaceae</taxon>
        <taxon>Caesalpinioideae</taxon>
        <taxon>Cassia clade</taxon>
        <taxon>Senna</taxon>
    </lineage>
</organism>
<evidence type="ECO:0000259" key="2">
    <source>
        <dbReference type="Pfam" id="PF04873"/>
    </source>
</evidence>
<evidence type="ECO:0000256" key="1">
    <source>
        <dbReference type="SAM" id="MobiDB-lite"/>
    </source>
</evidence>
<comment type="caution">
    <text evidence="3">The sequence shown here is derived from an EMBL/GenBank/DDBJ whole genome shotgun (WGS) entry which is preliminary data.</text>
</comment>
<feature type="domain" description="Ethylene insensitive 3-like DNA-binding" evidence="2">
    <location>
        <begin position="40"/>
        <end position="98"/>
    </location>
</feature>
<evidence type="ECO:0000313" key="3">
    <source>
        <dbReference type="EMBL" id="KAF7815484.1"/>
    </source>
</evidence>
<dbReference type="OrthoDB" id="1705378at2759"/>